<name>A0A4Y2MXB8_ARAVE</name>
<proteinExistence type="predicted"/>
<protein>
    <submittedName>
        <fullName evidence="1">Uncharacterized protein</fullName>
    </submittedName>
</protein>
<keyword evidence="2" id="KW-1185">Reference proteome</keyword>
<dbReference type="EMBL" id="BGPR01008137">
    <property type="protein sequence ID" value="GBN31811.1"/>
    <property type="molecule type" value="Genomic_DNA"/>
</dbReference>
<dbReference type="Proteomes" id="UP000499080">
    <property type="component" value="Unassembled WGS sequence"/>
</dbReference>
<organism evidence="1 2">
    <name type="scientific">Araneus ventricosus</name>
    <name type="common">Orbweaver spider</name>
    <name type="synonym">Epeira ventricosa</name>
    <dbReference type="NCBI Taxonomy" id="182803"/>
    <lineage>
        <taxon>Eukaryota</taxon>
        <taxon>Metazoa</taxon>
        <taxon>Ecdysozoa</taxon>
        <taxon>Arthropoda</taxon>
        <taxon>Chelicerata</taxon>
        <taxon>Arachnida</taxon>
        <taxon>Araneae</taxon>
        <taxon>Araneomorphae</taxon>
        <taxon>Entelegynae</taxon>
        <taxon>Araneoidea</taxon>
        <taxon>Araneidae</taxon>
        <taxon>Araneus</taxon>
    </lineage>
</organism>
<evidence type="ECO:0000313" key="1">
    <source>
        <dbReference type="EMBL" id="GBN31811.1"/>
    </source>
</evidence>
<gene>
    <name evidence="1" type="ORF">AVEN_235935_1</name>
</gene>
<dbReference type="AlphaFoldDB" id="A0A4Y2MXB8"/>
<reference evidence="1 2" key="1">
    <citation type="journal article" date="2019" name="Sci. Rep.">
        <title>Orb-weaving spider Araneus ventricosus genome elucidates the spidroin gene catalogue.</title>
        <authorList>
            <person name="Kono N."/>
            <person name="Nakamura H."/>
            <person name="Ohtoshi R."/>
            <person name="Moran D.A.P."/>
            <person name="Shinohara A."/>
            <person name="Yoshida Y."/>
            <person name="Fujiwara M."/>
            <person name="Mori M."/>
            <person name="Tomita M."/>
            <person name="Arakawa K."/>
        </authorList>
    </citation>
    <scope>NUCLEOTIDE SEQUENCE [LARGE SCALE GENOMIC DNA]</scope>
</reference>
<sequence length="166" mass="18803">MVSKILDQFPMNSMKFQAENDEFILLGSVSIPSVSSKGNPAYVLSRGADARDLRDNDLWWQGPEFLLRDIPDPEECPCPKDKAFEQELKRNVIVSCAVINDSELLDKLLNLTNNYSKLIMILSFRCRFLKNCLHKNVETGFLTAAELVTAEQLLFKQVQSATFAKV</sequence>
<accession>A0A4Y2MXB8</accession>
<comment type="caution">
    <text evidence="1">The sequence shown here is derived from an EMBL/GenBank/DDBJ whole genome shotgun (WGS) entry which is preliminary data.</text>
</comment>
<evidence type="ECO:0000313" key="2">
    <source>
        <dbReference type="Proteomes" id="UP000499080"/>
    </source>
</evidence>
<dbReference type="OrthoDB" id="8051532at2759"/>